<dbReference type="Proteomes" id="UP000870292">
    <property type="component" value="Unassembled WGS sequence"/>
</dbReference>
<reference evidence="1 3" key="2">
    <citation type="submission" date="2018-08" db="EMBL/GenBank/DDBJ databases">
        <authorList>
            <consortium name="NARMS: The National Antimicrobial Resistance Monitoring System"/>
        </authorList>
    </citation>
    <scope>NUCLEOTIDE SEQUENCE [LARGE SCALE GENOMIC DNA]</scope>
    <source>
        <strain evidence="1 3">FSIS11705178</strain>
    </source>
</reference>
<dbReference type="EMBL" id="AASHPR010000081">
    <property type="protein sequence ID" value="EFC3527446.1"/>
    <property type="molecule type" value="Genomic_DNA"/>
</dbReference>
<name>A0A0P7PYM6_ECOLX</name>
<proteinExistence type="predicted"/>
<evidence type="ECO:0000313" key="3">
    <source>
        <dbReference type="Proteomes" id="UP000538406"/>
    </source>
</evidence>
<gene>
    <name evidence="1" type="ORF">CTR35_004712</name>
    <name evidence="2" type="ORF">J0541_005174</name>
</gene>
<sequence>MMWNFDSADLSAIAAGISAFGTLAAAGSALASWYTSKKALQLQNRVYLYESLKACAERANSSAKDKRGSEWSVNDAADIIRCLVRAMEIIKQDSQQKEGNQALMLKQYFVNLLIMELYEEVHNGDAADSVFKSTEPTQVLDNLWSKWQEAIAFFDIWNYPVATEEDLAD</sequence>
<dbReference type="Proteomes" id="UP000538406">
    <property type="component" value="Unassembled WGS sequence"/>
</dbReference>
<dbReference type="OMA" id="QWLNIIS"/>
<organism evidence="2">
    <name type="scientific">Escherichia coli</name>
    <dbReference type="NCBI Taxonomy" id="562"/>
    <lineage>
        <taxon>Bacteria</taxon>
        <taxon>Pseudomonadati</taxon>
        <taxon>Pseudomonadota</taxon>
        <taxon>Gammaproteobacteria</taxon>
        <taxon>Enterobacterales</taxon>
        <taxon>Enterobacteriaceae</taxon>
        <taxon>Escherichia</taxon>
    </lineage>
</organism>
<dbReference type="RefSeq" id="WP_000990013.1">
    <property type="nucleotide sequence ID" value="NZ_BFGB01000003.1"/>
</dbReference>
<reference evidence="2" key="1">
    <citation type="journal article" date="2018" name="Genome Biol.">
        <title>SKESA: strategic k-mer extension for scrupulous assemblies.</title>
        <authorList>
            <person name="Souvorov A."/>
            <person name="Agarwala R."/>
            <person name="Lipman D.J."/>
        </authorList>
    </citation>
    <scope>NUCLEOTIDE SEQUENCE</scope>
    <source>
        <strain evidence="2">Escherichia coli</strain>
    </source>
</reference>
<dbReference type="AlphaFoldDB" id="A0A0P7PYM6"/>
<accession>A0A0P7PYM6</accession>
<comment type="caution">
    <text evidence="2">The sequence shown here is derived from an EMBL/GenBank/DDBJ whole genome shotgun (WGS) entry which is preliminary data.</text>
</comment>
<protein>
    <submittedName>
        <fullName evidence="2">Uncharacterized protein</fullName>
    </submittedName>
</protein>
<evidence type="ECO:0000313" key="1">
    <source>
        <dbReference type="EMBL" id="EFC3527446.1"/>
    </source>
</evidence>
<reference evidence="2" key="3">
    <citation type="submission" date="2021-03" db="EMBL/GenBank/DDBJ databases">
        <authorList>
            <consortium name="NCBI Pathogen Detection Project"/>
        </authorList>
    </citation>
    <scope>NUCLEOTIDE SEQUENCE</scope>
    <source>
        <strain evidence="2">Escherichia coli</strain>
    </source>
</reference>
<evidence type="ECO:0000313" key="2">
    <source>
        <dbReference type="EMBL" id="HBB1576128.1"/>
    </source>
</evidence>
<dbReference type="EMBL" id="DADUEU010000064">
    <property type="protein sequence ID" value="HBB1576128.1"/>
    <property type="molecule type" value="Genomic_DNA"/>
</dbReference>